<protein>
    <submittedName>
        <fullName evidence="4">Dienelactone hydrolase family protein</fullName>
    </submittedName>
</protein>
<gene>
    <name evidence="4" type="ORF">AVDCRST_MAG59-2152</name>
</gene>
<organism evidence="4">
    <name type="scientific">uncultured Thermomicrobiales bacterium</name>
    <dbReference type="NCBI Taxonomy" id="1645740"/>
    <lineage>
        <taxon>Bacteria</taxon>
        <taxon>Pseudomonadati</taxon>
        <taxon>Thermomicrobiota</taxon>
        <taxon>Thermomicrobia</taxon>
        <taxon>Thermomicrobiales</taxon>
        <taxon>environmental samples</taxon>
    </lineage>
</organism>
<evidence type="ECO:0000313" key="4">
    <source>
        <dbReference type="EMBL" id="CAA9555900.1"/>
    </source>
</evidence>
<keyword evidence="2" id="KW-0472">Membrane</keyword>
<accession>A0A6J4UTA8</accession>
<name>A0A6J4UTA8_9BACT</name>
<dbReference type="InterPro" id="IPR029058">
    <property type="entry name" value="AB_hydrolase_fold"/>
</dbReference>
<dbReference type="InterPro" id="IPR051049">
    <property type="entry name" value="Dienelactone_hydrolase-like"/>
</dbReference>
<dbReference type="InterPro" id="IPR002925">
    <property type="entry name" value="Dienelactn_hydro"/>
</dbReference>
<dbReference type="SUPFAM" id="SSF53474">
    <property type="entry name" value="alpha/beta-Hydrolases"/>
    <property type="match status" value="1"/>
</dbReference>
<evidence type="ECO:0000256" key="1">
    <source>
        <dbReference type="SAM" id="MobiDB-lite"/>
    </source>
</evidence>
<evidence type="ECO:0000256" key="2">
    <source>
        <dbReference type="SAM" id="Phobius"/>
    </source>
</evidence>
<keyword evidence="2" id="KW-0812">Transmembrane</keyword>
<keyword evidence="4" id="KW-0378">Hydrolase</keyword>
<dbReference type="GO" id="GO:0016787">
    <property type="term" value="F:hydrolase activity"/>
    <property type="evidence" value="ECO:0007669"/>
    <property type="project" value="UniProtKB-KW"/>
</dbReference>
<dbReference type="Gene3D" id="3.40.50.1820">
    <property type="entry name" value="alpha/beta hydrolase"/>
    <property type="match status" value="1"/>
</dbReference>
<dbReference type="AlphaFoldDB" id="A0A6J4UTA8"/>
<dbReference type="PANTHER" id="PTHR46623">
    <property type="entry name" value="CARBOXYMETHYLENEBUTENOLIDASE-RELATED"/>
    <property type="match status" value="1"/>
</dbReference>
<sequence>MKQLNQFETYLVHEFVEDYEDGIMSRRDMVRRVVHITGGVAAAATVLTSLGVKPVSAQDGTPPPQPTPTGPRSPESVAEDDPGIEAMGITYPAADGAEIMAYMAMPAGSATPEAGATTYPAVMVCHENRGLNPHIEDVVRRWAAQGYVAVAPDLLSREGGTASIADPAEIPALLTGGGTEPQRHVDDFKALAAWLSEQPNVDAAKLGMNGFCFGGGITWRCATQMPELKAAAPFYGPPPPLEAVPDITATVYGVYAEDPNDFANEGREELEAALAEAGVTFEIAVYPGTQHAFHNDTIARWNEEQALAAWGDTVSWFEQYVKGA</sequence>
<feature type="region of interest" description="Disordered" evidence="1">
    <location>
        <begin position="54"/>
        <end position="82"/>
    </location>
</feature>
<keyword evidence="2" id="KW-1133">Transmembrane helix</keyword>
<feature type="domain" description="Dienelactone hydrolase" evidence="3">
    <location>
        <begin position="110"/>
        <end position="320"/>
    </location>
</feature>
<evidence type="ECO:0000259" key="3">
    <source>
        <dbReference type="Pfam" id="PF01738"/>
    </source>
</evidence>
<reference evidence="4" key="1">
    <citation type="submission" date="2020-02" db="EMBL/GenBank/DDBJ databases">
        <authorList>
            <person name="Meier V. D."/>
        </authorList>
    </citation>
    <scope>NUCLEOTIDE SEQUENCE</scope>
    <source>
        <strain evidence="4">AVDCRST_MAG59</strain>
    </source>
</reference>
<dbReference type="EMBL" id="CADCWF010000136">
    <property type="protein sequence ID" value="CAA9555900.1"/>
    <property type="molecule type" value="Genomic_DNA"/>
</dbReference>
<feature type="compositionally biased region" description="Pro residues" evidence="1">
    <location>
        <begin position="61"/>
        <end position="71"/>
    </location>
</feature>
<dbReference type="PANTHER" id="PTHR46623:SF6">
    <property type="entry name" value="ALPHA_BETA-HYDROLASES SUPERFAMILY PROTEIN"/>
    <property type="match status" value="1"/>
</dbReference>
<dbReference type="Pfam" id="PF01738">
    <property type="entry name" value="DLH"/>
    <property type="match status" value="1"/>
</dbReference>
<feature type="transmembrane region" description="Helical" evidence="2">
    <location>
        <begin position="33"/>
        <end position="52"/>
    </location>
</feature>
<proteinExistence type="predicted"/>